<dbReference type="CDD" id="cd06257">
    <property type="entry name" value="DnaJ"/>
    <property type="match status" value="1"/>
</dbReference>
<comment type="caution">
    <text evidence="3">The sequence shown here is derived from an EMBL/GenBank/DDBJ whole genome shotgun (WGS) entry which is preliminary data.</text>
</comment>
<feature type="compositionally biased region" description="Polar residues" evidence="2">
    <location>
        <begin position="152"/>
        <end position="162"/>
    </location>
</feature>
<proteinExistence type="predicted"/>
<feature type="region of interest" description="Disordered" evidence="2">
    <location>
        <begin position="614"/>
        <end position="655"/>
    </location>
</feature>
<dbReference type="InterPro" id="IPR001623">
    <property type="entry name" value="DnaJ_domain"/>
</dbReference>
<dbReference type="EMBL" id="JALJOS010000041">
    <property type="protein sequence ID" value="KAK9821085.1"/>
    <property type="molecule type" value="Genomic_DNA"/>
</dbReference>
<reference evidence="3 4" key="1">
    <citation type="journal article" date="2024" name="Nat. Commun.">
        <title>Phylogenomics reveals the evolutionary origins of lichenization in chlorophyte algae.</title>
        <authorList>
            <person name="Puginier C."/>
            <person name="Libourel C."/>
            <person name="Otte J."/>
            <person name="Skaloud P."/>
            <person name="Haon M."/>
            <person name="Grisel S."/>
            <person name="Petersen M."/>
            <person name="Berrin J.G."/>
            <person name="Delaux P.M."/>
            <person name="Dal Grande F."/>
            <person name="Keller J."/>
        </authorList>
    </citation>
    <scope>NUCLEOTIDE SEQUENCE [LARGE SCALE GENOMIC DNA]</scope>
    <source>
        <strain evidence="3 4">SAG 2145</strain>
    </source>
</reference>
<evidence type="ECO:0008006" key="5">
    <source>
        <dbReference type="Google" id="ProtNLM"/>
    </source>
</evidence>
<organism evidence="3 4">
    <name type="scientific">Apatococcus lobatus</name>
    <dbReference type="NCBI Taxonomy" id="904363"/>
    <lineage>
        <taxon>Eukaryota</taxon>
        <taxon>Viridiplantae</taxon>
        <taxon>Chlorophyta</taxon>
        <taxon>core chlorophytes</taxon>
        <taxon>Trebouxiophyceae</taxon>
        <taxon>Chlorellales</taxon>
        <taxon>Chlorellaceae</taxon>
        <taxon>Apatococcus</taxon>
    </lineage>
</organism>
<evidence type="ECO:0000256" key="2">
    <source>
        <dbReference type="SAM" id="MobiDB-lite"/>
    </source>
</evidence>
<gene>
    <name evidence="3" type="ORF">WJX74_010044</name>
</gene>
<evidence type="ECO:0000313" key="4">
    <source>
        <dbReference type="Proteomes" id="UP001438707"/>
    </source>
</evidence>
<feature type="region of interest" description="Disordered" evidence="2">
    <location>
        <begin position="226"/>
        <end position="259"/>
    </location>
</feature>
<protein>
    <recommendedName>
        <fullName evidence="5">J domain-containing protein</fullName>
    </recommendedName>
</protein>
<evidence type="ECO:0000256" key="1">
    <source>
        <dbReference type="SAM" id="Coils"/>
    </source>
</evidence>
<feature type="coiled-coil region" evidence="1">
    <location>
        <begin position="411"/>
        <end position="501"/>
    </location>
</feature>
<dbReference type="Proteomes" id="UP001438707">
    <property type="component" value="Unassembled WGS sequence"/>
</dbReference>
<feature type="compositionally biased region" description="Low complexity" evidence="2">
    <location>
        <begin position="129"/>
        <end position="139"/>
    </location>
</feature>
<evidence type="ECO:0000313" key="3">
    <source>
        <dbReference type="EMBL" id="KAK9821085.1"/>
    </source>
</evidence>
<sequence length="963" mass="105134">MTEAAKPALGAFTSRLQVALPAECPTPKPELTQKGKRSFMRCLPSTPSSDLLPQLQQLFTDNQQGPSRGPNTPVISQSPSLPAPNGHAAAQVESPISAVSTTYTAVGPSTPSLTPGTSSGQHGTDPRGSPGARMPPSAASRRRPRSRSTASNLIRSCGSFQQMIMHGDSPPALGSPGPARDDSARRRHASPISFRSPNSRTSVPGTPQNEGTHLDLRQTSLTIRAHSRSPAPSGTGAALSTPVANHSESSHGGMRGCEKAPPEVYERFLPPGELMADADSAHRFEIQELQAVNRRLKQEIKLLKSSREKRTPELIKSASGRLQDQLLSQPENQSPNIMLDTGLMQSADSNWQTERPAEVMPACHVSVTPGTGSSQGGIEASADAEAKEQHAGHGNDVLELRTHLLAAQAHEQALASQNAQQQQHMQQLQEQLLTTGSHERELEQQLREQQEAAASEQLKVLALHSQRLQLNAELGARAQEANELRNQVYEVRNQAEAAQHSFQQLQAQCSFDMQATDRLQAQIFELQQCGTQLATELQTKQMLQEAHHRLCDQNRQLASDLQAACSAAEVQAACAAAHLQDVQSQLQTSRMREDQQVTGLMSELQAAQVEIRQLNTRLESRSPRSPKWRPPSPRQPTPTAAAMASIQASDSEQPPVSVIVRTLETGTSTPCKKCMQHAAADQDMNQRLEFILADRERLLADRAAAEAQLLAAEQALELQQVRHAEAFDQMKRSLEAAQSMAARTSQALSKAETNLNDATHQIKMLQEQLRIAGVASGMAHQGFSHTSSFSGGFNEPAGGPRWQYEWSNPAEEGGTPSSTARMKQNIFYKGRRPQRGPNRSDSASSQQAAGAASQPMYQQQEEVEETVFCGETTEDGQWRQHWSTHYQQMIAGAFTLQERLLRLGVQGDLSTPAGLAASLRRAMREHPDKHSGKPACERQRVQERFKLLSAAYTEIKPLQEQEP</sequence>
<feature type="region of interest" description="Disordered" evidence="2">
    <location>
        <begin position="786"/>
        <end position="860"/>
    </location>
</feature>
<feature type="compositionally biased region" description="Low complexity" evidence="2">
    <location>
        <begin position="107"/>
        <end position="120"/>
    </location>
</feature>
<keyword evidence="4" id="KW-1185">Reference proteome</keyword>
<feature type="compositionally biased region" description="Low complexity" evidence="2">
    <location>
        <begin position="840"/>
        <end position="854"/>
    </location>
</feature>
<name>A0AAW1QI32_9CHLO</name>
<feature type="coiled-coil region" evidence="1">
    <location>
        <begin position="688"/>
        <end position="768"/>
    </location>
</feature>
<accession>A0AAW1QI32</accession>
<feature type="region of interest" description="Disordered" evidence="2">
    <location>
        <begin position="24"/>
        <end position="214"/>
    </location>
</feature>
<feature type="compositionally biased region" description="Low complexity" evidence="2">
    <location>
        <begin position="43"/>
        <end position="58"/>
    </location>
</feature>
<dbReference type="AlphaFoldDB" id="A0AAW1QI32"/>
<feature type="compositionally biased region" description="Polar residues" evidence="2">
    <location>
        <begin position="193"/>
        <end position="214"/>
    </location>
</feature>
<keyword evidence="1" id="KW-0175">Coiled coil</keyword>
<feature type="compositionally biased region" description="Polar residues" evidence="2">
    <location>
        <begin position="59"/>
        <end position="80"/>
    </location>
</feature>